<reference evidence="2" key="1">
    <citation type="submission" date="2016-11" db="EMBL/GenBank/DDBJ databases">
        <authorList>
            <person name="Varghese N."/>
            <person name="Submissions S."/>
        </authorList>
    </citation>
    <scope>NUCLEOTIDE SEQUENCE [LARGE SCALE GENOMIC DNA]</scope>
    <source>
        <strain evidence="2">DSM 11003</strain>
    </source>
</reference>
<dbReference type="EMBL" id="FQWY01000009">
    <property type="protein sequence ID" value="SHG68521.1"/>
    <property type="molecule type" value="Genomic_DNA"/>
</dbReference>
<dbReference type="Proteomes" id="UP000242329">
    <property type="component" value="Unassembled WGS sequence"/>
</dbReference>
<dbReference type="STRING" id="1123382.SAMN02745221_00744"/>
<gene>
    <name evidence="1" type="ORF">SAMN02745221_00744</name>
</gene>
<sequence>MKIRIKYCGGCNSGYDRVKFVKLIAKAYKDMKGEDLSLAYFDAEDIAAGLMVCGCSVCCPDREDIKDGLYPWYVITNSSFNYFSMDEAEVIKKVVDAISKGERR</sequence>
<proteinExistence type="predicted"/>
<keyword evidence="2" id="KW-1185">Reference proteome</keyword>
<dbReference type="OrthoDB" id="9801625at2"/>
<dbReference type="AlphaFoldDB" id="A0A1M5LU20"/>
<accession>A0A1M5LU20</accession>
<evidence type="ECO:0000313" key="1">
    <source>
        <dbReference type="EMBL" id="SHG68521.1"/>
    </source>
</evidence>
<dbReference type="RefSeq" id="WP_073090234.1">
    <property type="nucleotide sequence ID" value="NZ_FQWY01000009.1"/>
</dbReference>
<protein>
    <submittedName>
        <fullName evidence="1">Uncharacterized protein</fullName>
    </submittedName>
</protein>
<evidence type="ECO:0000313" key="2">
    <source>
        <dbReference type="Proteomes" id="UP000242329"/>
    </source>
</evidence>
<name>A0A1M5LU20_9FIRM</name>
<organism evidence="1 2">
    <name type="scientific">Thermosyntropha lipolytica DSM 11003</name>
    <dbReference type="NCBI Taxonomy" id="1123382"/>
    <lineage>
        <taxon>Bacteria</taxon>
        <taxon>Bacillati</taxon>
        <taxon>Bacillota</taxon>
        <taxon>Clostridia</taxon>
        <taxon>Eubacteriales</taxon>
        <taxon>Syntrophomonadaceae</taxon>
        <taxon>Thermosyntropha</taxon>
    </lineage>
</organism>